<feature type="non-terminal residue" evidence="1">
    <location>
        <position position="79"/>
    </location>
</feature>
<dbReference type="RefSeq" id="WP_161569759.1">
    <property type="nucleotide sequence ID" value="NZ_PEIB01000123.1"/>
</dbReference>
<reference evidence="1 2" key="1">
    <citation type="submission" date="2017-10" db="EMBL/GenBank/DDBJ databases">
        <title>Nyctiphanis sp. nov., isolated from the stomach of the euphausiid Nyctiphanes simplex (Hansen, 1911) in the Gulf of California.</title>
        <authorList>
            <person name="Gomez-Gil B."/>
            <person name="Aguilar-Mendez M."/>
            <person name="Lopez-Cortes A."/>
            <person name="Gomez-Gutierrez J."/>
            <person name="Roque A."/>
            <person name="Lang E."/>
            <person name="Gonzalez-Castillo A."/>
        </authorList>
    </citation>
    <scope>NUCLEOTIDE SEQUENCE [LARGE SCALE GENOMIC DNA]</scope>
    <source>
        <strain evidence="1 2">CAIM 600</strain>
    </source>
</reference>
<evidence type="ECO:0000313" key="2">
    <source>
        <dbReference type="Proteomes" id="UP000290287"/>
    </source>
</evidence>
<feature type="non-terminal residue" evidence="1">
    <location>
        <position position="1"/>
    </location>
</feature>
<dbReference type="Proteomes" id="UP000290287">
    <property type="component" value="Unassembled WGS sequence"/>
</dbReference>
<proteinExistence type="predicted"/>
<organism evidence="1 2">
    <name type="scientific">Veronia nyctiphanis</name>
    <dbReference type="NCBI Taxonomy" id="1278244"/>
    <lineage>
        <taxon>Bacteria</taxon>
        <taxon>Pseudomonadati</taxon>
        <taxon>Pseudomonadota</taxon>
        <taxon>Gammaproteobacteria</taxon>
        <taxon>Vibrionales</taxon>
        <taxon>Vibrionaceae</taxon>
        <taxon>Veronia</taxon>
    </lineage>
</organism>
<dbReference type="AlphaFoldDB" id="A0A4Q0Y4P7"/>
<comment type="caution">
    <text evidence="1">The sequence shown here is derived from an EMBL/GenBank/DDBJ whole genome shotgun (WGS) entry which is preliminary data.</text>
</comment>
<accession>A0A4Q0Y4P7</accession>
<gene>
    <name evidence="1" type="ORF">CS022_24865</name>
</gene>
<dbReference type="EMBL" id="PEIB01000123">
    <property type="protein sequence ID" value="RXJ65127.1"/>
    <property type="molecule type" value="Genomic_DNA"/>
</dbReference>
<evidence type="ECO:0000313" key="1">
    <source>
        <dbReference type="EMBL" id="RXJ65127.1"/>
    </source>
</evidence>
<keyword evidence="2" id="KW-1185">Reference proteome</keyword>
<name>A0A4Q0Y4P7_9GAMM</name>
<sequence>YRLGKLAQTIEPMDIIARSEKIRHAATRLKGLVERVRLAAEVGRGEILLNREAIEAVPFLEYRLGKLAQTIEPMDIIAR</sequence>
<protein>
    <submittedName>
        <fullName evidence="1">Uncharacterized protein</fullName>
    </submittedName>
</protein>